<accession>A0A7C5IXQ6</accession>
<proteinExistence type="predicted"/>
<gene>
    <name evidence="1" type="ORF">ENJ98_00795</name>
</gene>
<protein>
    <submittedName>
        <fullName evidence="1">Uncharacterized protein</fullName>
    </submittedName>
</protein>
<evidence type="ECO:0000313" key="1">
    <source>
        <dbReference type="EMBL" id="HHH12754.1"/>
    </source>
</evidence>
<reference evidence="1" key="1">
    <citation type="journal article" date="2020" name="mSystems">
        <title>Genome- and Community-Level Interaction Insights into Carbon Utilization and Element Cycling Functions of Hydrothermarchaeota in Hydrothermal Sediment.</title>
        <authorList>
            <person name="Zhou Z."/>
            <person name="Liu Y."/>
            <person name="Xu W."/>
            <person name="Pan J."/>
            <person name="Luo Z.H."/>
            <person name="Li M."/>
        </authorList>
    </citation>
    <scope>NUCLEOTIDE SEQUENCE [LARGE SCALE GENOMIC DNA]</scope>
    <source>
        <strain evidence="1">HyVt-535</strain>
    </source>
</reference>
<dbReference type="AlphaFoldDB" id="A0A7C5IXQ6"/>
<organism evidence="1">
    <name type="scientific">Thiolapillus brandeum</name>
    <dbReference type="NCBI Taxonomy" id="1076588"/>
    <lineage>
        <taxon>Bacteria</taxon>
        <taxon>Pseudomonadati</taxon>
        <taxon>Pseudomonadota</taxon>
        <taxon>Gammaproteobacteria</taxon>
        <taxon>Chromatiales</taxon>
        <taxon>Sedimenticolaceae</taxon>
        <taxon>Thiolapillus</taxon>
    </lineage>
</organism>
<dbReference type="Proteomes" id="UP000886100">
    <property type="component" value="Unassembled WGS sequence"/>
</dbReference>
<comment type="caution">
    <text evidence="1">The sequence shown here is derived from an EMBL/GenBank/DDBJ whole genome shotgun (WGS) entry which is preliminary data.</text>
</comment>
<name>A0A7C5IXQ6_9GAMM</name>
<dbReference type="EMBL" id="DROM01000051">
    <property type="protein sequence ID" value="HHH12754.1"/>
    <property type="molecule type" value="Genomic_DNA"/>
</dbReference>
<sequence>MSPPSPRKPDTPEAMRRLIGEIRRRIPFDLPEEQLCKDGCNACSLKLLEYLSSELENWEVRLESGEKPGLADLSQLARSARKIHRVLVKNGIVERDGE</sequence>